<feature type="domain" description="Homeobox" evidence="9">
    <location>
        <begin position="32"/>
        <end position="92"/>
    </location>
</feature>
<evidence type="ECO:0000256" key="6">
    <source>
        <dbReference type="ARBA" id="ARBA00023242"/>
    </source>
</evidence>
<evidence type="ECO:0000313" key="11">
    <source>
        <dbReference type="Proteomes" id="UP000314986"/>
    </source>
</evidence>
<evidence type="ECO:0000256" key="4">
    <source>
        <dbReference type="ARBA" id="ARBA00023125"/>
    </source>
</evidence>
<dbReference type="PANTHER" id="PTHR47777:SF1">
    <property type="entry name" value="HOMEOBOX PROTEIN SEBOX"/>
    <property type="match status" value="1"/>
</dbReference>
<keyword evidence="6 7" id="KW-0539">Nucleus</keyword>
<reference evidence="11" key="3">
    <citation type="journal article" date="2014" name="Nature">
        <title>Elephant shark genome provides unique insights into gnathostome evolution.</title>
        <authorList>
            <consortium name="International Elephant Shark Genome Sequencing Consortium"/>
            <person name="Venkatesh B."/>
            <person name="Lee A.P."/>
            <person name="Ravi V."/>
            <person name="Maurya A.K."/>
            <person name="Lian M.M."/>
            <person name="Swann J.B."/>
            <person name="Ohta Y."/>
            <person name="Flajnik M.F."/>
            <person name="Sutoh Y."/>
            <person name="Kasahara M."/>
            <person name="Hoon S."/>
            <person name="Gangu V."/>
            <person name="Roy S.W."/>
            <person name="Irimia M."/>
            <person name="Korzh V."/>
            <person name="Kondrychyn I."/>
            <person name="Lim Z.W."/>
            <person name="Tay B.H."/>
            <person name="Tohari S."/>
            <person name="Kong K.W."/>
            <person name="Ho S."/>
            <person name="Lorente-Galdos B."/>
            <person name="Quilez J."/>
            <person name="Marques-Bonet T."/>
            <person name="Raney B.J."/>
            <person name="Ingham P.W."/>
            <person name="Tay A."/>
            <person name="Hillier L.W."/>
            <person name="Minx P."/>
            <person name="Boehm T."/>
            <person name="Wilson R.K."/>
            <person name="Brenner S."/>
            <person name="Warren W.C."/>
        </authorList>
    </citation>
    <scope>NUCLEOTIDE SEQUENCE [LARGE SCALE GENOMIC DNA]</scope>
</reference>
<comment type="subcellular location">
    <subcellularLocation>
        <location evidence="1 7 8">Nucleus</location>
    </subcellularLocation>
</comment>
<keyword evidence="3" id="KW-0217">Developmental protein</keyword>
<comment type="similarity">
    <text evidence="2">Belongs to the paired homeobox family.</text>
</comment>
<protein>
    <recommendedName>
        <fullName evidence="9">Homeobox domain-containing protein</fullName>
    </recommendedName>
</protein>
<dbReference type="OMA" id="SHEASMQ"/>
<dbReference type="SUPFAM" id="SSF46689">
    <property type="entry name" value="Homeodomain-like"/>
    <property type="match status" value="1"/>
</dbReference>
<dbReference type="InterPro" id="IPR042223">
    <property type="entry name" value="SEBOX"/>
</dbReference>
<keyword evidence="5 7" id="KW-0371">Homeobox</keyword>
<reference evidence="10" key="5">
    <citation type="submission" date="2025-09" db="UniProtKB">
        <authorList>
            <consortium name="Ensembl"/>
        </authorList>
    </citation>
    <scope>IDENTIFICATION</scope>
</reference>
<keyword evidence="11" id="KW-1185">Reference proteome</keyword>
<dbReference type="SMART" id="SM00389">
    <property type="entry name" value="HOX"/>
    <property type="match status" value="1"/>
</dbReference>
<dbReference type="Gene3D" id="1.10.10.60">
    <property type="entry name" value="Homeodomain-like"/>
    <property type="match status" value="1"/>
</dbReference>
<dbReference type="Ensembl" id="ENSCMIT00000029878.1">
    <property type="protein sequence ID" value="ENSCMIP00000029412.1"/>
    <property type="gene ID" value="ENSCMIG00000012729.1"/>
</dbReference>
<dbReference type="FunFam" id="1.10.10.60:FF:000312">
    <property type="entry name" value="Mix-type homeobox gene 1"/>
    <property type="match status" value="1"/>
</dbReference>
<dbReference type="GO" id="GO:0003677">
    <property type="term" value="F:DNA binding"/>
    <property type="evidence" value="ECO:0007669"/>
    <property type="project" value="UniProtKB-UniRule"/>
</dbReference>
<evidence type="ECO:0000256" key="3">
    <source>
        <dbReference type="ARBA" id="ARBA00022473"/>
    </source>
</evidence>
<name>A0A4W3IK69_CALMI</name>
<dbReference type="InterPro" id="IPR009057">
    <property type="entry name" value="Homeodomain-like_sf"/>
</dbReference>
<dbReference type="CDD" id="cd00086">
    <property type="entry name" value="homeodomain"/>
    <property type="match status" value="1"/>
</dbReference>
<evidence type="ECO:0000256" key="5">
    <source>
        <dbReference type="ARBA" id="ARBA00023155"/>
    </source>
</evidence>
<sequence length="275" mass="30668">MGACLCVVLSDAVPQMVSLPEAVELVGFMAEGQRKRKRTIFSRWQLSELEKAFVVTPYPDINMREGLAEITRLPESKIQVWFQNRRARCMKQGKKLRKRMSWGTAQSPCRLPGNFTSSPIPREPDFRTVHFNMQEVDYGNPTGPRFSHEASMQQQHQQHHLQSCPSDLSPGFLDQFLWENGLAVSSQHEAQGHGGCNRHDGGFDQFNGDLGFRSKGASSGSHISNFGKLSVSDQVVPSRQSCLEQAQGEQVEAGVHTSLGYISDLIYNAAIVTNM</sequence>
<evidence type="ECO:0000259" key="9">
    <source>
        <dbReference type="PROSITE" id="PS50071"/>
    </source>
</evidence>
<dbReference type="Proteomes" id="UP000314986">
    <property type="component" value="Unassembled WGS sequence"/>
</dbReference>
<proteinExistence type="inferred from homology"/>
<dbReference type="InParanoid" id="A0A4W3IK69"/>
<reference evidence="11" key="2">
    <citation type="journal article" date="2007" name="PLoS Biol.">
        <title>Survey sequencing and comparative analysis of the elephant shark (Callorhinchus milii) genome.</title>
        <authorList>
            <person name="Venkatesh B."/>
            <person name="Kirkness E.F."/>
            <person name="Loh Y.H."/>
            <person name="Halpern A.L."/>
            <person name="Lee A.P."/>
            <person name="Johnson J."/>
            <person name="Dandona N."/>
            <person name="Viswanathan L.D."/>
            <person name="Tay A."/>
            <person name="Venter J.C."/>
            <person name="Strausberg R.L."/>
            <person name="Brenner S."/>
        </authorList>
    </citation>
    <scope>NUCLEOTIDE SEQUENCE [LARGE SCALE GENOMIC DNA]</scope>
</reference>
<organism evidence="10 11">
    <name type="scientific">Callorhinchus milii</name>
    <name type="common">Ghost shark</name>
    <dbReference type="NCBI Taxonomy" id="7868"/>
    <lineage>
        <taxon>Eukaryota</taxon>
        <taxon>Metazoa</taxon>
        <taxon>Chordata</taxon>
        <taxon>Craniata</taxon>
        <taxon>Vertebrata</taxon>
        <taxon>Chondrichthyes</taxon>
        <taxon>Holocephali</taxon>
        <taxon>Chimaeriformes</taxon>
        <taxon>Callorhinchidae</taxon>
        <taxon>Callorhinchus</taxon>
    </lineage>
</organism>
<dbReference type="Pfam" id="PF00046">
    <property type="entry name" value="Homeodomain"/>
    <property type="match status" value="1"/>
</dbReference>
<dbReference type="PROSITE" id="PS50071">
    <property type="entry name" value="HOMEOBOX_2"/>
    <property type="match status" value="1"/>
</dbReference>
<reference evidence="11" key="1">
    <citation type="journal article" date="2006" name="Science">
        <title>Ancient noncoding elements conserved in the human genome.</title>
        <authorList>
            <person name="Venkatesh B."/>
            <person name="Kirkness E.F."/>
            <person name="Loh Y.H."/>
            <person name="Halpern A.L."/>
            <person name="Lee A.P."/>
            <person name="Johnson J."/>
            <person name="Dandona N."/>
            <person name="Viswanathan L.D."/>
            <person name="Tay A."/>
            <person name="Venter J.C."/>
            <person name="Strausberg R.L."/>
            <person name="Brenner S."/>
        </authorList>
    </citation>
    <scope>NUCLEOTIDE SEQUENCE [LARGE SCALE GENOMIC DNA]</scope>
</reference>
<keyword evidence="4 7" id="KW-0238">DNA-binding</keyword>
<evidence type="ECO:0000256" key="7">
    <source>
        <dbReference type="PROSITE-ProRule" id="PRU00108"/>
    </source>
</evidence>
<dbReference type="PANTHER" id="PTHR47777">
    <property type="entry name" value="HOMEOBOX PROTEIN SEBOX"/>
    <property type="match status" value="1"/>
</dbReference>
<feature type="DNA-binding region" description="Homeobox" evidence="7">
    <location>
        <begin position="34"/>
        <end position="93"/>
    </location>
</feature>
<dbReference type="GeneTree" id="ENSGT00920000149180"/>
<reference evidence="10" key="4">
    <citation type="submission" date="2025-08" db="UniProtKB">
        <authorList>
            <consortium name="Ensembl"/>
        </authorList>
    </citation>
    <scope>IDENTIFICATION</scope>
</reference>
<dbReference type="AlphaFoldDB" id="A0A4W3IK69"/>
<evidence type="ECO:0000256" key="8">
    <source>
        <dbReference type="RuleBase" id="RU000682"/>
    </source>
</evidence>
<dbReference type="InterPro" id="IPR001356">
    <property type="entry name" value="HD"/>
</dbReference>
<evidence type="ECO:0000313" key="10">
    <source>
        <dbReference type="Ensembl" id="ENSCMIP00000029412.1"/>
    </source>
</evidence>
<accession>A0A4W3IK69</accession>
<dbReference type="GO" id="GO:0005634">
    <property type="term" value="C:nucleus"/>
    <property type="evidence" value="ECO:0007669"/>
    <property type="project" value="UniProtKB-SubCell"/>
</dbReference>
<evidence type="ECO:0000256" key="1">
    <source>
        <dbReference type="ARBA" id="ARBA00004123"/>
    </source>
</evidence>
<evidence type="ECO:0000256" key="2">
    <source>
        <dbReference type="ARBA" id="ARBA00005733"/>
    </source>
</evidence>